<reference evidence="11" key="1">
    <citation type="journal article" date="2023" name="G3 (Bethesda)">
        <title>A reference genome for the long-term kleptoplast-retaining sea slug Elysia crispata morphotype clarki.</title>
        <authorList>
            <person name="Eastman K.E."/>
            <person name="Pendleton A.L."/>
            <person name="Shaikh M.A."/>
            <person name="Suttiyut T."/>
            <person name="Ogas R."/>
            <person name="Tomko P."/>
            <person name="Gavelis G."/>
            <person name="Widhalm J.R."/>
            <person name="Wisecaver J.H."/>
        </authorList>
    </citation>
    <scope>NUCLEOTIDE SEQUENCE</scope>
    <source>
        <strain evidence="11">ECLA1</strain>
    </source>
</reference>
<evidence type="ECO:0000256" key="1">
    <source>
        <dbReference type="ARBA" id="ARBA00004141"/>
    </source>
</evidence>
<evidence type="ECO:0000256" key="9">
    <source>
        <dbReference type="SAM" id="Phobius"/>
    </source>
</evidence>
<evidence type="ECO:0000256" key="8">
    <source>
        <dbReference type="SAM" id="MobiDB-lite"/>
    </source>
</evidence>
<comment type="subcellular location">
    <subcellularLocation>
        <location evidence="1">Membrane</location>
        <topology evidence="1">Multi-pass membrane protein</topology>
    </subcellularLocation>
</comment>
<feature type="region of interest" description="Disordered" evidence="8">
    <location>
        <begin position="26"/>
        <end position="53"/>
    </location>
</feature>
<evidence type="ECO:0000256" key="3">
    <source>
        <dbReference type="ARBA" id="ARBA00022448"/>
    </source>
</evidence>
<dbReference type="GO" id="GO:0000139">
    <property type="term" value="C:Golgi membrane"/>
    <property type="evidence" value="ECO:0007669"/>
    <property type="project" value="TreeGrafter"/>
</dbReference>
<evidence type="ECO:0000256" key="7">
    <source>
        <dbReference type="ARBA" id="ARBA00039668"/>
    </source>
</evidence>
<dbReference type="InterPro" id="IPR013657">
    <property type="entry name" value="SCL35B1-4/HUT1"/>
</dbReference>
<dbReference type="SUPFAM" id="SSF103481">
    <property type="entry name" value="Multidrug resistance efflux transporter EmrE"/>
    <property type="match status" value="1"/>
</dbReference>
<evidence type="ECO:0000313" key="12">
    <source>
        <dbReference type="Proteomes" id="UP001283361"/>
    </source>
</evidence>
<evidence type="ECO:0000256" key="6">
    <source>
        <dbReference type="ARBA" id="ARBA00023136"/>
    </source>
</evidence>
<feature type="transmembrane region" description="Helical" evidence="9">
    <location>
        <begin position="189"/>
        <end position="208"/>
    </location>
</feature>
<keyword evidence="3" id="KW-0813">Transport</keyword>
<keyword evidence="6 9" id="KW-0472">Membrane</keyword>
<evidence type="ECO:0000313" key="11">
    <source>
        <dbReference type="EMBL" id="KAK3783403.1"/>
    </source>
</evidence>
<evidence type="ECO:0000256" key="10">
    <source>
        <dbReference type="SAM" id="SignalP"/>
    </source>
</evidence>
<feature type="transmembrane region" description="Helical" evidence="9">
    <location>
        <begin position="403"/>
        <end position="424"/>
    </location>
</feature>
<feature type="transmembrane region" description="Helical" evidence="9">
    <location>
        <begin position="61"/>
        <end position="83"/>
    </location>
</feature>
<evidence type="ECO:0000256" key="4">
    <source>
        <dbReference type="ARBA" id="ARBA00022692"/>
    </source>
</evidence>
<keyword evidence="4 9" id="KW-0812">Transmembrane</keyword>
<gene>
    <name evidence="11" type="ORF">RRG08_033664</name>
</gene>
<dbReference type="Pfam" id="PF08449">
    <property type="entry name" value="UAA"/>
    <property type="match status" value="1"/>
</dbReference>
<feature type="transmembrane region" description="Helical" evidence="9">
    <location>
        <begin position="430"/>
        <end position="448"/>
    </location>
</feature>
<dbReference type="AlphaFoldDB" id="A0AAE1DVT8"/>
<comment type="caution">
    <text evidence="11">The sequence shown here is derived from an EMBL/GenBank/DDBJ whole genome shotgun (WGS) entry which is preliminary data.</text>
</comment>
<feature type="compositionally biased region" description="Basic and acidic residues" evidence="8">
    <location>
        <begin position="26"/>
        <end position="42"/>
    </location>
</feature>
<dbReference type="Proteomes" id="UP001283361">
    <property type="component" value="Unassembled WGS sequence"/>
</dbReference>
<protein>
    <recommendedName>
        <fullName evidence="7">Adenosine 3'-phospho 5'-phosphosulfate transporter 1</fullName>
    </recommendedName>
</protein>
<keyword evidence="12" id="KW-1185">Reference proteome</keyword>
<sequence>MRFGVCILFVLLVACQVTAKEKTKAQEREENLVLTRNERDSSENQGEPGHNSSGDDWKEFWAVRLAINLVGYATIFVPGYLIIRHLRRTRYNESAGPGFLPNLAVLCVFGREQHASATAEEGNVGGKGASSSPTPAEEPFFTRALRLVICVIGLQVSYLTWGVLQERIMTIEYGRTATQPGEFFKDSQFLVFINRILAFVMALIVITVRKQPVHTAPLYKYSFSSFSNIMSSWCQYEALKFVSFPTQVLAKASKVIPVMLMGKVVNGKTYAYHEYITAAMISVGVSLFLLTSGDATKHKDSVTTTSGLAMLVGYMLFDSFTSNWQGALFTSYKMSSIQMMAGVNLFSCLLTSVSLIEQGGFTSSAAFMLRHPDFIFAAVILSICSASGQLFIFYTISRYGPVVFVIIMTVRQGFAILLSCIIYGHPVTIIGFVGILLVFLALFLRIYANDRQRKMKKLAASNPPGSGSKV</sequence>
<feature type="transmembrane region" description="Helical" evidence="9">
    <location>
        <begin position="144"/>
        <end position="164"/>
    </location>
</feature>
<feature type="transmembrane region" description="Helical" evidence="9">
    <location>
        <begin position="337"/>
        <end position="355"/>
    </location>
</feature>
<dbReference type="GO" id="GO:0005789">
    <property type="term" value="C:endoplasmic reticulum membrane"/>
    <property type="evidence" value="ECO:0007669"/>
    <property type="project" value="TreeGrafter"/>
</dbReference>
<dbReference type="InterPro" id="IPR037185">
    <property type="entry name" value="EmrE-like"/>
</dbReference>
<accession>A0AAE1DVT8</accession>
<evidence type="ECO:0000256" key="5">
    <source>
        <dbReference type="ARBA" id="ARBA00022989"/>
    </source>
</evidence>
<name>A0AAE1DVT8_9GAST</name>
<dbReference type="PROSITE" id="PS51257">
    <property type="entry name" value="PROKAR_LIPOPROTEIN"/>
    <property type="match status" value="1"/>
</dbReference>
<feature type="transmembrane region" description="Helical" evidence="9">
    <location>
        <begin position="375"/>
        <end position="396"/>
    </location>
</feature>
<dbReference type="PANTHER" id="PTHR10778:SF13">
    <property type="entry name" value="ADENOSINE 3'-PHOSPHO 5'-PHOSPHOSULFATE TRANSPORTER 1"/>
    <property type="match status" value="1"/>
</dbReference>
<comment type="similarity">
    <text evidence="2">Belongs to the nucleotide-sugar transporter family. SLC35B subfamily.</text>
</comment>
<keyword evidence="5 9" id="KW-1133">Transmembrane helix</keyword>
<feature type="signal peptide" evidence="10">
    <location>
        <begin position="1"/>
        <end position="19"/>
    </location>
</feature>
<feature type="transmembrane region" description="Helical" evidence="9">
    <location>
        <begin position="270"/>
        <end position="289"/>
    </location>
</feature>
<dbReference type="EMBL" id="JAWDGP010002410">
    <property type="protein sequence ID" value="KAK3783403.1"/>
    <property type="molecule type" value="Genomic_DNA"/>
</dbReference>
<dbReference type="GO" id="GO:0046964">
    <property type="term" value="F:3'-phosphoadenosine 5'-phosphosulfate transmembrane transporter activity"/>
    <property type="evidence" value="ECO:0007669"/>
    <property type="project" value="TreeGrafter"/>
</dbReference>
<evidence type="ECO:0000256" key="2">
    <source>
        <dbReference type="ARBA" id="ARBA00010694"/>
    </source>
</evidence>
<organism evidence="11 12">
    <name type="scientific">Elysia crispata</name>
    <name type="common">lettuce slug</name>
    <dbReference type="NCBI Taxonomy" id="231223"/>
    <lineage>
        <taxon>Eukaryota</taxon>
        <taxon>Metazoa</taxon>
        <taxon>Spiralia</taxon>
        <taxon>Lophotrochozoa</taxon>
        <taxon>Mollusca</taxon>
        <taxon>Gastropoda</taxon>
        <taxon>Heterobranchia</taxon>
        <taxon>Euthyneura</taxon>
        <taxon>Panpulmonata</taxon>
        <taxon>Sacoglossa</taxon>
        <taxon>Placobranchoidea</taxon>
        <taxon>Plakobranchidae</taxon>
        <taxon>Elysia</taxon>
    </lineage>
</organism>
<dbReference type="PANTHER" id="PTHR10778">
    <property type="entry name" value="SOLUTE CARRIER FAMILY 35 MEMBER B"/>
    <property type="match status" value="1"/>
</dbReference>
<proteinExistence type="inferred from homology"/>
<keyword evidence="10" id="KW-0732">Signal</keyword>
<feature type="chain" id="PRO_5041972371" description="Adenosine 3'-phospho 5'-phosphosulfate transporter 1" evidence="10">
    <location>
        <begin position="20"/>
        <end position="470"/>
    </location>
</feature>